<feature type="transmembrane region" description="Helical" evidence="6">
    <location>
        <begin position="77"/>
        <end position="93"/>
    </location>
</feature>
<feature type="transmembrane region" description="Helical" evidence="6">
    <location>
        <begin position="100"/>
        <end position="118"/>
    </location>
</feature>
<organism evidence="7 8">
    <name type="scientific">Hominimerdicola aceti</name>
    <dbReference type="NCBI Taxonomy" id="2981726"/>
    <lineage>
        <taxon>Bacteria</taxon>
        <taxon>Bacillati</taxon>
        <taxon>Bacillota</taxon>
        <taxon>Clostridia</taxon>
        <taxon>Eubacteriales</taxon>
        <taxon>Oscillospiraceae</taxon>
        <taxon>Hominimerdicola</taxon>
    </lineage>
</organism>
<keyword evidence="4 6" id="KW-1133">Transmembrane helix</keyword>
<evidence type="ECO:0000256" key="3">
    <source>
        <dbReference type="ARBA" id="ARBA00022692"/>
    </source>
</evidence>
<dbReference type="EMBL" id="JAOQJZ010000003">
    <property type="protein sequence ID" value="MCU6705233.1"/>
    <property type="molecule type" value="Genomic_DNA"/>
</dbReference>
<keyword evidence="5 6" id="KW-0472">Membrane</keyword>
<proteinExistence type="inferred from homology"/>
<gene>
    <name evidence="7" type="ORF">OCV57_04735</name>
</gene>
<comment type="caution">
    <text evidence="7">The sequence shown here is derived from an EMBL/GenBank/DDBJ whole genome shotgun (WGS) entry which is preliminary data.</text>
</comment>
<comment type="subcellular location">
    <subcellularLocation>
        <location evidence="6">Cell membrane</location>
        <topology evidence="6">Multi-pass membrane protein</topology>
    </subcellularLocation>
    <subcellularLocation>
        <location evidence="1">Membrane</location>
        <topology evidence="1">Multi-pass membrane protein</topology>
    </subcellularLocation>
</comment>
<protein>
    <recommendedName>
        <fullName evidence="6">Probable membrane transporter protein</fullName>
    </recommendedName>
</protein>
<evidence type="ECO:0000256" key="2">
    <source>
        <dbReference type="ARBA" id="ARBA00009142"/>
    </source>
</evidence>
<evidence type="ECO:0000256" key="4">
    <source>
        <dbReference type="ARBA" id="ARBA00022989"/>
    </source>
</evidence>
<dbReference type="RefSeq" id="WP_256320519.1">
    <property type="nucleotide sequence ID" value="NZ_JAOQJZ010000003.1"/>
</dbReference>
<dbReference type="PANTHER" id="PTHR43701">
    <property type="entry name" value="MEMBRANE TRANSPORTER PROTEIN MJ0441-RELATED"/>
    <property type="match status" value="1"/>
</dbReference>
<feature type="transmembrane region" description="Helical" evidence="6">
    <location>
        <begin position="12"/>
        <end position="35"/>
    </location>
</feature>
<dbReference type="InterPro" id="IPR051598">
    <property type="entry name" value="TSUP/Inactive_protease-like"/>
</dbReference>
<accession>A0AAE3IFC6</accession>
<keyword evidence="8" id="KW-1185">Reference proteome</keyword>
<dbReference type="InterPro" id="IPR002781">
    <property type="entry name" value="TM_pro_TauE-like"/>
</dbReference>
<dbReference type="AlphaFoldDB" id="A0AAE3IFC6"/>
<evidence type="ECO:0000256" key="6">
    <source>
        <dbReference type="RuleBase" id="RU363041"/>
    </source>
</evidence>
<evidence type="ECO:0000256" key="1">
    <source>
        <dbReference type="ARBA" id="ARBA00004141"/>
    </source>
</evidence>
<evidence type="ECO:0000313" key="8">
    <source>
        <dbReference type="Proteomes" id="UP001208131"/>
    </source>
</evidence>
<name>A0AAE3IFC6_9FIRM</name>
<dbReference type="PANTHER" id="PTHR43701:SF2">
    <property type="entry name" value="MEMBRANE TRANSPORTER PROTEIN YJNA-RELATED"/>
    <property type="match status" value="1"/>
</dbReference>
<keyword evidence="6" id="KW-1003">Cell membrane</keyword>
<comment type="similarity">
    <text evidence="2 6">Belongs to the 4-toluene sulfonate uptake permease (TSUP) (TC 2.A.102) family.</text>
</comment>
<keyword evidence="3 6" id="KW-0812">Transmembrane</keyword>
<dbReference type="GO" id="GO:0005886">
    <property type="term" value="C:plasma membrane"/>
    <property type="evidence" value="ECO:0007669"/>
    <property type="project" value="UniProtKB-SubCell"/>
</dbReference>
<dbReference type="Pfam" id="PF01925">
    <property type="entry name" value="TauE"/>
    <property type="match status" value="1"/>
</dbReference>
<evidence type="ECO:0000313" key="7">
    <source>
        <dbReference type="EMBL" id="MCU6705233.1"/>
    </source>
</evidence>
<dbReference type="Proteomes" id="UP001208131">
    <property type="component" value="Unassembled WGS sequence"/>
</dbReference>
<evidence type="ECO:0000256" key="5">
    <source>
        <dbReference type="ARBA" id="ARBA00023136"/>
    </source>
</evidence>
<sequence length="119" mass="12333">MRINKKCFNALTGIAVGICNGFFGSGGGMIAVPMLEKGGSEAKKAHATSIAITLPLSIISGLVYFKGGSLDFSQAVKFIPLGIVGAAVGAVIMKKLSNSLLKRIFGALMIIAGVRIFMK</sequence>
<reference evidence="7 8" key="1">
    <citation type="journal article" date="2021" name="ISME Commun">
        <title>Automated analysis of genomic sequences facilitates high-throughput and comprehensive description of bacteria.</title>
        <authorList>
            <person name="Hitch T.C.A."/>
        </authorList>
    </citation>
    <scope>NUCLEOTIDE SEQUENCE [LARGE SCALE GENOMIC DNA]</scope>
    <source>
        <strain evidence="7 8">Sanger_31</strain>
    </source>
</reference>